<evidence type="ECO:0000259" key="1">
    <source>
        <dbReference type="Pfam" id="PF14372"/>
    </source>
</evidence>
<dbReference type="Proteomes" id="UP000000763">
    <property type="component" value="Chromosome 8"/>
</dbReference>
<accession>Q6Z265</accession>
<reference evidence="3" key="2">
    <citation type="journal article" date="2008" name="Nucleic Acids Res.">
        <title>The rice annotation project database (RAP-DB): 2008 update.</title>
        <authorList>
            <consortium name="The rice annotation project (RAP)"/>
        </authorList>
    </citation>
    <scope>GENOME REANNOTATION</scope>
    <source>
        <strain evidence="3">cv. Nipponbare</strain>
    </source>
</reference>
<gene>
    <name evidence="2" type="primary">OSJNBa0091C18.16</name>
</gene>
<dbReference type="InterPro" id="IPR012337">
    <property type="entry name" value="RNaseH-like_sf"/>
</dbReference>
<protein>
    <recommendedName>
        <fullName evidence="1">hAT-like transposase RNase-H fold domain-containing protein</fullName>
    </recommendedName>
</protein>
<evidence type="ECO:0000313" key="3">
    <source>
        <dbReference type="Proteomes" id="UP000000763"/>
    </source>
</evidence>
<organism evidence="2 3">
    <name type="scientific">Oryza sativa subsp. japonica</name>
    <name type="common">Rice</name>
    <dbReference type="NCBI Taxonomy" id="39947"/>
    <lineage>
        <taxon>Eukaryota</taxon>
        <taxon>Viridiplantae</taxon>
        <taxon>Streptophyta</taxon>
        <taxon>Embryophyta</taxon>
        <taxon>Tracheophyta</taxon>
        <taxon>Spermatophyta</taxon>
        <taxon>Magnoliopsida</taxon>
        <taxon>Liliopsida</taxon>
        <taxon>Poales</taxon>
        <taxon>Poaceae</taxon>
        <taxon>BOP clade</taxon>
        <taxon>Oryzoideae</taxon>
        <taxon>Oryzeae</taxon>
        <taxon>Oryzinae</taxon>
        <taxon>Oryza</taxon>
        <taxon>Oryza sativa</taxon>
    </lineage>
</organism>
<dbReference type="PANTHER" id="PTHR23272:SF184">
    <property type="entry name" value="OS03G0311250 PROTEIN"/>
    <property type="match status" value="1"/>
</dbReference>
<reference evidence="3" key="1">
    <citation type="journal article" date="2005" name="Nature">
        <title>The map-based sequence of the rice genome.</title>
        <authorList>
            <consortium name="International rice genome sequencing project (IRGSP)"/>
            <person name="Matsumoto T."/>
            <person name="Wu J."/>
            <person name="Kanamori H."/>
            <person name="Katayose Y."/>
            <person name="Fujisawa M."/>
            <person name="Namiki N."/>
            <person name="Mizuno H."/>
            <person name="Yamamoto K."/>
            <person name="Antonio B.A."/>
            <person name="Baba T."/>
            <person name="Sakata K."/>
            <person name="Nagamura Y."/>
            <person name="Aoki H."/>
            <person name="Arikawa K."/>
            <person name="Arita K."/>
            <person name="Bito T."/>
            <person name="Chiden Y."/>
            <person name="Fujitsuka N."/>
            <person name="Fukunaka R."/>
            <person name="Hamada M."/>
            <person name="Harada C."/>
            <person name="Hayashi A."/>
            <person name="Hijishita S."/>
            <person name="Honda M."/>
            <person name="Hosokawa S."/>
            <person name="Ichikawa Y."/>
            <person name="Idonuma A."/>
            <person name="Iijima M."/>
            <person name="Ikeda M."/>
            <person name="Ikeno M."/>
            <person name="Ito K."/>
            <person name="Ito S."/>
            <person name="Ito T."/>
            <person name="Ito Y."/>
            <person name="Ito Y."/>
            <person name="Iwabuchi A."/>
            <person name="Kamiya K."/>
            <person name="Karasawa W."/>
            <person name="Kurita K."/>
            <person name="Katagiri S."/>
            <person name="Kikuta A."/>
            <person name="Kobayashi H."/>
            <person name="Kobayashi N."/>
            <person name="Machita K."/>
            <person name="Maehara T."/>
            <person name="Masukawa M."/>
            <person name="Mizubayashi T."/>
            <person name="Mukai Y."/>
            <person name="Nagasaki H."/>
            <person name="Nagata Y."/>
            <person name="Naito S."/>
            <person name="Nakashima M."/>
            <person name="Nakama Y."/>
            <person name="Nakamichi Y."/>
            <person name="Nakamura M."/>
            <person name="Meguro A."/>
            <person name="Negishi M."/>
            <person name="Ohta I."/>
            <person name="Ohta T."/>
            <person name="Okamoto M."/>
            <person name="Ono N."/>
            <person name="Saji S."/>
            <person name="Sakaguchi M."/>
            <person name="Sakai K."/>
            <person name="Shibata M."/>
            <person name="Shimokawa T."/>
            <person name="Song J."/>
            <person name="Takazaki Y."/>
            <person name="Terasawa K."/>
            <person name="Tsugane M."/>
            <person name="Tsuji K."/>
            <person name="Ueda S."/>
            <person name="Waki K."/>
            <person name="Yamagata H."/>
            <person name="Yamamoto M."/>
            <person name="Yamamoto S."/>
            <person name="Yamane H."/>
            <person name="Yoshiki S."/>
            <person name="Yoshihara R."/>
            <person name="Yukawa K."/>
            <person name="Zhong H."/>
            <person name="Yano M."/>
            <person name="Yuan Q."/>
            <person name="Ouyang S."/>
            <person name="Liu J."/>
            <person name="Jones K.M."/>
            <person name="Gansberger K."/>
            <person name="Moffat K."/>
            <person name="Hill J."/>
            <person name="Bera J."/>
            <person name="Fadrosh D."/>
            <person name="Jin S."/>
            <person name="Johri S."/>
            <person name="Kim M."/>
            <person name="Overton L."/>
            <person name="Reardon M."/>
            <person name="Tsitrin T."/>
            <person name="Vuong H."/>
            <person name="Weaver B."/>
            <person name="Ciecko A."/>
            <person name="Tallon L."/>
            <person name="Jackson J."/>
            <person name="Pai G."/>
            <person name="Aken S.V."/>
            <person name="Utterback T."/>
            <person name="Reidmuller S."/>
            <person name="Feldblyum T."/>
            <person name="Hsiao J."/>
            <person name="Zismann V."/>
            <person name="Iobst S."/>
            <person name="de Vazeille A.R."/>
            <person name="Buell C.R."/>
            <person name="Ying K."/>
            <person name="Li Y."/>
            <person name="Lu T."/>
            <person name="Huang Y."/>
            <person name="Zhao Q."/>
            <person name="Feng Q."/>
            <person name="Zhang L."/>
            <person name="Zhu J."/>
            <person name="Weng Q."/>
            <person name="Mu J."/>
            <person name="Lu Y."/>
            <person name="Fan D."/>
            <person name="Liu Y."/>
            <person name="Guan J."/>
            <person name="Zhang Y."/>
            <person name="Yu S."/>
            <person name="Liu X."/>
            <person name="Zhang Y."/>
            <person name="Hong G."/>
            <person name="Han B."/>
            <person name="Choisne N."/>
            <person name="Demange N."/>
            <person name="Orjeda G."/>
            <person name="Samain S."/>
            <person name="Cattolico L."/>
            <person name="Pelletier E."/>
            <person name="Couloux A."/>
            <person name="Segurens B."/>
            <person name="Wincker P."/>
            <person name="D'Hont A."/>
            <person name="Scarpelli C."/>
            <person name="Weissenbach J."/>
            <person name="Salanoubat M."/>
            <person name="Quetier F."/>
            <person name="Yu Y."/>
            <person name="Kim H.R."/>
            <person name="Rambo T."/>
            <person name="Currie J."/>
            <person name="Collura K."/>
            <person name="Luo M."/>
            <person name="Yang T."/>
            <person name="Ammiraju J.S.S."/>
            <person name="Engler F."/>
            <person name="Soderlund C."/>
            <person name="Wing R.A."/>
            <person name="Palmer L.E."/>
            <person name="de la Bastide M."/>
            <person name="Spiegel L."/>
            <person name="Nascimento L."/>
            <person name="Zutavern T."/>
            <person name="O'Shaughnessy A."/>
            <person name="Dike S."/>
            <person name="Dedhia N."/>
            <person name="Preston R."/>
            <person name="Balija V."/>
            <person name="McCombie W.R."/>
            <person name="Chow T."/>
            <person name="Chen H."/>
            <person name="Chung M."/>
            <person name="Chen C."/>
            <person name="Shaw J."/>
            <person name="Wu H."/>
            <person name="Hsiao K."/>
            <person name="Chao Y."/>
            <person name="Chu M."/>
            <person name="Cheng C."/>
            <person name="Hour A."/>
            <person name="Lee P."/>
            <person name="Lin S."/>
            <person name="Lin Y."/>
            <person name="Liou J."/>
            <person name="Liu S."/>
            <person name="Hsing Y."/>
            <person name="Raghuvanshi S."/>
            <person name="Mohanty A."/>
            <person name="Bharti A.K."/>
            <person name="Gaur A."/>
            <person name="Gupta V."/>
            <person name="Kumar D."/>
            <person name="Ravi V."/>
            <person name="Vij S."/>
            <person name="Kapur A."/>
            <person name="Khurana P."/>
            <person name="Khurana P."/>
            <person name="Khurana J.P."/>
            <person name="Tyagi A.K."/>
            <person name="Gaikwad K."/>
            <person name="Singh A."/>
            <person name="Dalal V."/>
            <person name="Srivastava S."/>
            <person name="Dixit A."/>
            <person name="Pal A.K."/>
            <person name="Ghazi I.A."/>
            <person name="Yadav M."/>
            <person name="Pandit A."/>
            <person name="Bhargava A."/>
            <person name="Sureshbabu K."/>
            <person name="Batra K."/>
            <person name="Sharma T.R."/>
            <person name="Mohapatra T."/>
            <person name="Singh N.K."/>
            <person name="Messing J."/>
            <person name="Nelson A.B."/>
            <person name="Fuks G."/>
            <person name="Kavchok S."/>
            <person name="Keizer G."/>
            <person name="Linton E."/>
            <person name="Llaca V."/>
            <person name="Song R."/>
            <person name="Tanyolac B."/>
            <person name="Young S."/>
            <person name="Ho-Il K."/>
            <person name="Hahn J.H."/>
            <person name="Sangsakoo G."/>
            <person name="Vanavichit A."/>
            <person name="de Mattos Luiz.A.T."/>
            <person name="Zimmer P.D."/>
            <person name="Malone G."/>
            <person name="Dellagostin O."/>
            <person name="de Oliveira A.C."/>
            <person name="Bevan M."/>
            <person name="Bancroft I."/>
            <person name="Minx P."/>
            <person name="Cordum H."/>
            <person name="Wilson R."/>
            <person name="Cheng Z."/>
            <person name="Jin W."/>
            <person name="Jiang J."/>
            <person name="Leong S.A."/>
            <person name="Iwama H."/>
            <person name="Gojobori T."/>
            <person name="Itoh T."/>
            <person name="Niimura Y."/>
            <person name="Fujii Y."/>
            <person name="Habara T."/>
            <person name="Sakai H."/>
            <person name="Sato Y."/>
            <person name="Wilson G."/>
            <person name="Kumar K."/>
            <person name="McCouch S."/>
            <person name="Juretic N."/>
            <person name="Hoen D."/>
            <person name="Wright S."/>
            <person name="Bruskiewich R."/>
            <person name="Bureau T."/>
            <person name="Miyao A."/>
            <person name="Hirochika H."/>
            <person name="Nishikawa T."/>
            <person name="Kadowaki K."/>
            <person name="Sugiura M."/>
            <person name="Burr B."/>
            <person name="Sasaki T."/>
        </authorList>
    </citation>
    <scope>NUCLEOTIDE SEQUENCE [LARGE SCALE GENOMIC DNA]</scope>
    <source>
        <strain evidence="3">cv. Nipponbare</strain>
    </source>
</reference>
<dbReference type="PANTHER" id="PTHR23272">
    <property type="entry name" value="BED FINGER-RELATED"/>
    <property type="match status" value="1"/>
</dbReference>
<name>Q6Z265_ORYSJ</name>
<feature type="domain" description="hAT-like transposase RNase-H fold" evidence="1">
    <location>
        <begin position="57"/>
        <end position="149"/>
    </location>
</feature>
<sequence>MKNQHNEGIRLVSSFRLLFVGPGFKTLGNHMCSQYQLPKSSRAASPHHVSLREGESATVFYEIWAIKSTLDQNYSNEEDAGIVRMVDVMKRKFQDYWNISCLTLSVPVILDPWFKYSYVKFRFVQAFGDVANNKLSEVKKAIEQLFSDHSPKVNDQNNELTGGRTDIEAGILQENVRHVDWDKFLSEQDYCS</sequence>
<dbReference type="AlphaFoldDB" id="Q6Z265"/>
<dbReference type="Pfam" id="PF14372">
    <property type="entry name" value="hAT-like_RNase-H"/>
    <property type="match status" value="1"/>
</dbReference>
<evidence type="ECO:0000313" key="2">
    <source>
        <dbReference type="EMBL" id="BAD03529.1"/>
    </source>
</evidence>
<dbReference type="SUPFAM" id="SSF53098">
    <property type="entry name" value="Ribonuclease H-like"/>
    <property type="match status" value="1"/>
</dbReference>
<dbReference type="InterPro" id="IPR025525">
    <property type="entry name" value="hAT-like_transposase_RNase-H"/>
</dbReference>
<dbReference type="EMBL" id="AP005389">
    <property type="protein sequence ID" value="BAD03529.1"/>
    <property type="molecule type" value="Genomic_DNA"/>
</dbReference>
<dbReference type="GO" id="GO:0003677">
    <property type="term" value="F:DNA binding"/>
    <property type="evidence" value="ECO:0007669"/>
    <property type="project" value="InterPro"/>
</dbReference>
<proteinExistence type="predicted"/>